<protein>
    <submittedName>
        <fullName evidence="2">Uncharacterized protein</fullName>
    </submittedName>
</protein>
<name>A0A0D6MD26_9BILA</name>
<keyword evidence="1" id="KW-0472">Membrane</keyword>
<gene>
    <name evidence="2" type="ORF">ANCCEY_00993</name>
</gene>
<organism evidence="2 3">
    <name type="scientific">Ancylostoma ceylanicum</name>
    <dbReference type="NCBI Taxonomy" id="53326"/>
    <lineage>
        <taxon>Eukaryota</taxon>
        <taxon>Metazoa</taxon>
        <taxon>Ecdysozoa</taxon>
        <taxon>Nematoda</taxon>
        <taxon>Chromadorea</taxon>
        <taxon>Rhabditida</taxon>
        <taxon>Rhabditina</taxon>
        <taxon>Rhabditomorpha</taxon>
        <taxon>Strongyloidea</taxon>
        <taxon>Ancylostomatidae</taxon>
        <taxon>Ancylostomatinae</taxon>
        <taxon>Ancylostoma</taxon>
    </lineage>
</organism>
<dbReference type="AlphaFoldDB" id="A0A0D6MD26"/>
<keyword evidence="1" id="KW-1133">Transmembrane helix</keyword>
<proteinExistence type="predicted"/>
<sequence>MDISGINSFGGIDWGLSWPAFFLGFSIGAVIFTLAFSLIFLYYRHVMNKTGGFSLRKQRNAVIPDPKTNSSHDYVTQVLMESTSARNSHAKEENHHSCYGRAPTRTWAAWPDRRSASSAADRARVPDAKPTTVISNTWQRPSNNFTVRACGDWGSRCEASATVCAEQGGVGQCVTCEDDLCNTGDDSLVIL</sequence>
<feature type="transmembrane region" description="Helical" evidence="1">
    <location>
        <begin position="20"/>
        <end position="43"/>
    </location>
</feature>
<keyword evidence="1" id="KW-0812">Transmembrane</keyword>
<reference evidence="2 3" key="1">
    <citation type="submission" date="2013-05" db="EMBL/GenBank/DDBJ databases">
        <title>Draft genome of the parasitic nematode Anyclostoma ceylanicum.</title>
        <authorList>
            <person name="Mitreva M."/>
        </authorList>
    </citation>
    <scope>NUCLEOTIDE SEQUENCE [LARGE SCALE GENOMIC DNA]</scope>
</reference>
<accession>A0A0D6MD26</accession>
<evidence type="ECO:0000256" key="1">
    <source>
        <dbReference type="SAM" id="Phobius"/>
    </source>
</evidence>
<evidence type="ECO:0000313" key="3">
    <source>
        <dbReference type="Proteomes" id="UP000054495"/>
    </source>
</evidence>
<keyword evidence="3" id="KW-1185">Reference proteome</keyword>
<dbReference type="EMBL" id="KE124787">
    <property type="protein sequence ID" value="EPB79927.1"/>
    <property type="molecule type" value="Genomic_DNA"/>
</dbReference>
<dbReference type="Proteomes" id="UP000054495">
    <property type="component" value="Unassembled WGS sequence"/>
</dbReference>
<evidence type="ECO:0000313" key="2">
    <source>
        <dbReference type="EMBL" id="EPB79927.1"/>
    </source>
</evidence>